<dbReference type="PANTHER" id="PTHR31286">
    <property type="entry name" value="GLYCINE-RICH CELL WALL STRUCTURAL PROTEIN 1.8-LIKE"/>
    <property type="match status" value="1"/>
</dbReference>
<dbReference type="AlphaFoldDB" id="V4MHM7"/>
<organism evidence="3 4">
    <name type="scientific">Eutrema salsugineum</name>
    <name type="common">Saltwater cress</name>
    <name type="synonym">Sisymbrium salsugineum</name>
    <dbReference type="NCBI Taxonomy" id="72664"/>
    <lineage>
        <taxon>Eukaryota</taxon>
        <taxon>Viridiplantae</taxon>
        <taxon>Streptophyta</taxon>
        <taxon>Embryophyta</taxon>
        <taxon>Tracheophyta</taxon>
        <taxon>Spermatophyta</taxon>
        <taxon>Magnoliopsida</taxon>
        <taxon>eudicotyledons</taxon>
        <taxon>Gunneridae</taxon>
        <taxon>Pentapetalae</taxon>
        <taxon>rosids</taxon>
        <taxon>malvids</taxon>
        <taxon>Brassicales</taxon>
        <taxon>Brassicaceae</taxon>
        <taxon>Eutremeae</taxon>
        <taxon>Eutrema</taxon>
    </lineage>
</organism>
<dbReference type="EMBL" id="KI517809">
    <property type="protein sequence ID" value="ESQ30831.1"/>
    <property type="molecule type" value="Genomic_DNA"/>
</dbReference>
<feature type="domain" description="Zinc knuckle CX2CX4HX4C" evidence="2">
    <location>
        <begin position="71"/>
        <end position="118"/>
    </location>
</feature>
<evidence type="ECO:0000259" key="2">
    <source>
        <dbReference type="Pfam" id="PF14392"/>
    </source>
</evidence>
<feature type="compositionally biased region" description="Basic and acidic residues" evidence="1">
    <location>
        <begin position="433"/>
        <end position="455"/>
    </location>
</feature>
<evidence type="ECO:0000313" key="3">
    <source>
        <dbReference type="EMBL" id="ESQ30831.1"/>
    </source>
</evidence>
<reference evidence="3 4" key="1">
    <citation type="journal article" date="2013" name="Front. Plant Sci.">
        <title>The Reference Genome of the Halophytic Plant Eutrema salsugineum.</title>
        <authorList>
            <person name="Yang R."/>
            <person name="Jarvis D.E."/>
            <person name="Chen H."/>
            <person name="Beilstein M.A."/>
            <person name="Grimwood J."/>
            <person name="Jenkins J."/>
            <person name="Shu S."/>
            <person name="Prochnik S."/>
            <person name="Xin M."/>
            <person name="Ma C."/>
            <person name="Schmutz J."/>
            <person name="Wing R.A."/>
            <person name="Mitchell-Olds T."/>
            <person name="Schumaker K.S."/>
            <person name="Wang X."/>
        </authorList>
    </citation>
    <scope>NUCLEOTIDE SEQUENCE [LARGE SCALE GENOMIC DNA]</scope>
</reference>
<dbReference type="KEGG" id="eus:EUTSA_v10011992mg"/>
<feature type="compositionally biased region" description="Polar residues" evidence="1">
    <location>
        <begin position="506"/>
        <end position="522"/>
    </location>
</feature>
<dbReference type="PANTHER" id="PTHR31286:SF178">
    <property type="entry name" value="DUF4283 DOMAIN-CONTAINING PROTEIN"/>
    <property type="match status" value="1"/>
</dbReference>
<feature type="compositionally biased region" description="Basic residues" evidence="1">
    <location>
        <begin position="469"/>
        <end position="485"/>
    </location>
</feature>
<dbReference type="Pfam" id="PF14392">
    <property type="entry name" value="zf-CCHC_4"/>
    <property type="match status" value="1"/>
</dbReference>
<evidence type="ECO:0000313" key="4">
    <source>
        <dbReference type="Proteomes" id="UP000030689"/>
    </source>
</evidence>
<evidence type="ECO:0000256" key="1">
    <source>
        <dbReference type="SAM" id="MobiDB-lite"/>
    </source>
</evidence>
<feature type="region of interest" description="Disordered" evidence="1">
    <location>
        <begin position="153"/>
        <end position="193"/>
    </location>
</feature>
<feature type="region of interest" description="Disordered" evidence="1">
    <location>
        <begin position="427"/>
        <end position="522"/>
    </location>
</feature>
<dbReference type="STRING" id="72664.V4MHM7"/>
<accession>V4MHM7</accession>
<feature type="compositionally biased region" description="Basic and acidic residues" evidence="1">
    <location>
        <begin position="176"/>
        <end position="193"/>
    </location>
</feature>
<dbReference type="Proteomes" id="UP000030689">
    <property type="component" value="Unassembled WGS sequence"/>
</dbReference>
<name>V4MHM7_EUTSA</name>
<keyword evidence="4" id="KW-1185">Reference proteome</keyword>
<gene>
    <name evidence="3" type="ORF">EUTSA_v10011992mg</name>
</gene>
<dbReference type="OMA" id="NDISGYM"/>
<dbReference type="InterPro" id="IPR040256">
    <property type="entry name" value="At4g02000-like"/>
</dbReference>
<sequence length="522" mass="57865">MEPFHFDYWMLSLVRWSPVVDPSYPSAIKFWIRIIGVPLQYWADVSFRSIGKALGDVKSVNLDEGKVEMVIDGSKPLCFETTIDFDEGVETTVYLRYEKLFGYCRNCLSLCHDQQRCPLRTGTDERKPQETGLEITDRNQSVASYKTVTKYGEGGGRDSVKNESVNAGFKGKGKAHREEADNKLKGRSEKKTGEHSMVLMRPSGYVPPKALHRTYKAKEAGNNGAEISERELRSTVEVTRNQRKEFPEDKAITKADHNIGMPQIRSLARKSLSFDEDDLMEEPVLNGRANSNRNRESEGINPVIERNIDDGMAGDEDMQNQGLTLSANDISGYMMEHSLEAAKEEELNLCSEMQDHIKPSSSGNAITVTLGQDMEANPDMVTCEGNVEKERGEDDFEDGEFFQTITEVEDLWDSAGLEVTVADLLGETGPAKSSDKEGGGLEEVAKDGDKNDVKKKTVKSNPLFLGGSTKKRLVQKFTSPRKKQGVKNGNNIGDKGQNGAPKGTLNPKQGQKATNKAINEST</sequence>
<dbReference type="eggNOG" id="KOG1075">
    <property type="taxonomic scope" value="Eukaryota"/>
</dbReference>
<protein>
    <recommendedName>
        <fullName evidence="2">Zinc knuckle CX2CX4HX4C domain-containing protein</fullName>
    </recommendedName>
</protein>
<proteinExistence type="predicted"/>
<dbReference type="InterPro" id="IPR025836">
    <property type="entry name" value="Zn_knuckle_CX2CX4HX4C"/>
</dbReference>
<dbReference type="Gramene" id="ESQ30831">
    <property type="protein sequence ID" value="ESQ30831"/>
    <property type="gene ID" value="EUTSA_v10011992mg"/>
</dbReference>